<comment type="similarity">
    <text evidence="7">Belongs to the MraZ family.</text>
</comment>
<dbReference type="InterPro" id="IPR007159">
    <property type="entry name" value="SpoVT-AbrB_dom"/>
</dbReference>
<dbReference type="OrthoDB" id="9807753at2"/>
<dbReference type="InterPro" id="IPR020603">
    <property type="entry name" value="MraZ_dom"/>
</dbReference>
<dbReference type="PROSITE" id="PS51740">
    <property type="entry name" value="SPOVT_ABRB"/>
    <property type="match status" value="2"/>
</dbReference>
<evidence type="ECO:0000256" key="1">
    <source>
        <dbReference type="ARBA" id="ARBA00013860"/>
    </source>
</evidence>
<dbReference type="Pfam" id="PF02381">
    <property type="entry name" value="MraZ"/>
    <property type="match status" value="2"/>
</dbReference>
<dbReference type="GO" id="GO:0009295">
    <property type="term" value="C:nucleoid"/>
    <property type="evidence" value="ECO:0007669"/>
    <property type="project" value="UniProtKB-SubCell"/>
</dbReference>
<dbReference type="InterPro" id="IPR003444">
    <property type="entry name" value="MraZ"/>
</dbReference>
<keyword evidence="2 7" id="KW-0963">Cytoplasm</keyword>
<evidence type="ECO:0000259" key="9">
    <source>
        <dbReference type="PROSITE" id="PS51740"/>
    </source>
</evidence>
<keyword evidence="3" id="KW-0677">Repeat</keyword>
<dbReference type="PANTHER" id="PTHR34701:SF1">
    <property type="entry name" value="TRANSCRIPTIONAL REGULATOR MRAZ"/>
    <property type="match status" value="1"/>
</dbReference>
<keyword evidence="5 7" id="KW-0238">DNA-binding</keyword>
<dbReference type="GO" id="GO:2000143">
    <property type="term" value="P:negative regulation of DNA-templated transcription initiation"/>
    <property type="evidence" value="ECO:0007669"/>
    <property type="project" value="TreeGrafter"/>
</dbReference>
<reference evidence="10 11" key="1">
    <citation type="submission" date="2017-01" db="EMBL/GenBank/DDBJ databases">
        <authorList>
            <person name="Mah S.A."/>
            <person name="Swanson W.J."/>
            <person name="Moy G.W."/>
            <person name="Vacquier V.D."/>
        </authorList>
    </citation>
    <scope>NUCLEOTIDE SEQUENCE [LARGE SCALE GENOMIC DNA]</scope>
    <source>
        <strain evidence="10 11">CPCC 203464</strain>
    </source>
</reference>
<comment type="subcellular location">
    <subcellularLocation>
        <location evidence="7">Cytoplasm</location>
        <location evidence="7">Nucleoid</location>
    </subcellularLocation>
</comment>
<organism evidence="10 11">
    <name type="scientific">Williamsia sterculiae</name>
    <dbReference type="NCBI Taxonomy" id="1344003"/>
    <lineage>
        <taxon>Bacteria</taxon>
        <taxon>Bacillati</taxon>
        <taxon>Actinomycetota</taxon>
        <taxon>Actinomycetes</taxon>
        <taxon>Mycobacteriales</taxon>
        <taxon>Nocardiaceae</taxon>
        <taxon>Williamsia</taxon>
    </lineage>
</organism>
<proteinExistence type="inferred from homology"/>
<dbReference type="SUPFAM" id="SSF89447">
    <property type="entry name" value="AbrB/MazE/MraZ-like"/>
    <property type="match status" value="1"/>
</dbReference>
<gene>
    <name evidence="7" type="primary">mraZ</name>
    <name evidence="10" type="ORF">SAMN05445060_3638</name>
</gene>
<dbReference type="HAMAP" id="MF_01008">
    <property type="entry name" value="MraZ"/>
    <property type="match status" value="1"/>
</dbReference>
<evidence type="ECO:0000256" key="3">
    <source>
        <dbReference type="ARBA" id="ARBA00022737"/>
    </source>
</evidence>
<evidence type="ECO:0000313" key="11">
    <source>
        <dbReference type="Proteomes" id="UP000186218"/>
    </source>
</evidence>
<accession>A0A1N7H6Y1</accession>
<dbReference type="NCBIfam" id="TIGR00242">
    <property type="entry name" value="division/cell wall cluster transcriptional repressor MraZ"/>
    <property type="match status" value="1"/>
</dbReference>
<dbReference type="InterPro" id="IPR035642">
    <property type="entry name" value="MraZ_N"/>
</dbReference>
<dbReference type="InterPro" id="IPR037914">
    <property type="entry name" value="SpoVT-AbrB_sf"/>
</dbReference>
<keyword evidence="11" id="KW-1185">Reference proteome</keyword>
<dbReference type="GO" id="GO:0005737">
    <property type="term" value="C:cytoplasm"/>
    <property type="evidence" value="ECO:0007669"/>
    <property type="project" value="UniProtKB-UniRule"/>
</dbReference>
<dbReference type="InterPro" id="IPR038619">
    <property type="entry name" value="MraZ_sf"/>
</dbReference>
<evidence type="ECO:0000256" key="8">
    <source>
        <dbReference type="SAM" id="MobiDB-lite"/>
    </source>
</evidence>
<dbReference type="GO" id="GO:0000976">
    <property type="term" value="F:transcription cis-regulatory region binding"/>
    <property type="evidence" value="ECO:0007669"/>
    <property type="project" value="TreeGrafter"/>
</dbReference>
<protein>
    <recommendedName>
        <fullName evidence="1 7">Transcriptional regulator MraZ</fullName>
    </recommendedName>
</protein>
<comment type="subunit">
    <text evidence="7">Forms oligomers.</text>
</comment>
<evidence type="ECO:0000256" key="2">
    <source>
        <dbReference type="ARBA" id="ARBA00022490"/>
    </source>
</evidence>
<dbReference type="InterPro" id="IPR035644">
    <property type="entry name" value="MraZ_C"/>
</dbReference>
<dbReference type="EMBL" id="FTNT01000012">
    <property type="protein sequence ID" value="SIS20616.1"/>
    <property type="molecule type" value="Genomic_DNA"/>
</dbReference>
<dbReference type="CDD" id="cd16320">
    <property type="entry name" value="MraZ_N"/>
    <property type="match status" value="1"/>
</dbReference>
<evidence type="ECO:0000256" key="7">
    <source>
        <dbReference type="HAMAP-Rule" id="MF_01008"/>
    </source>
</evidence>
<dbReference type="PANTHER" id="PTHR34701">
    <property type="entry name" value="TRANSCRIPTIONAL REGULATOR MRAZ"/>
    <property type="match status" value="1"/>
</dbReference>
<evidence type="ECO:0000256" key="5">
    <source>
        <dbReference type="ARBA" id="ARBA00023125"/>
    </source>
</evidence>
<dbReference type="RefSeq" id="WP_076482420.1">
    <property type="nucleotide sequence ID" value="NZ_FTNT01000012.1"/>
</dbReference>
<sequence length="145" mass="16245">MAFFLGTYTPKLDDKGRLTLPARFRDEFAGGLMVTKGPDRSLAVYKREDFAELAQRAIAAAKLNPEARSFQRNLAASTEEQRPDGQGRITLSSKHRTYANLAKECVVIGNMDHLEIWDAQAWQDYQGEHEESYSQGGFESLDSGL</sequence>
<dbReference type="AlphaFoldDB" id="A0A1N7H6Y1"/>
<name>A0A1N7H6Y1_9NOCA</name>
<feature type="domain" description="SpoVT-AbrB" evidence="9">
    <location>
        <begin position="78"/>
        <end position="121"/>
    </location>
</feature>
<evidence type="ECO:0000256" key="4">
    <source>
        <dbReference type="ARBA" id="ARBA00023015"/>
    </source>
</evidence>
<dbReference type="Gene3D" id="3.40.1550.20">
    <property type="entry name" value="Transcriptional regulator MraZ domain"/>
    <property type="match status" value="1"/>
</dbReference>
<dbReference type="STRING" id="1344003.SAMN05445060_3638"/>
<keyword evidence="4 7" id="KW-0805">Transcription regulation</keyword>
<evidence type="ECO:0000256" key="6">
    <source>
        <dbReference type="ARBA" id="ARBA00023163"/>
    </source>
</evidence>
<dbReference type="Proteomes" id="UP000186218">
    <property type="component" value="Unassembled WGS sequence"/>
</dbReference>
<feature type="region of interest" description="Disordered" evidence="8">
    <location>
        <begin position="71"/>
        <end position="91"/>
    </location>
</feature>
<keyword evidence="6 7" id="KW-0804">Transcription</keyword>
<dbReference type="GO" id="GO:0003700">
    <property type="term" value="F:DNA-binding transcription factor activity"/>
    <property type="evidence" value="ECO:0007669"/>
    <property type="project" value="UniProtKB-UniRule"/>
</dbReference>
<dbReference type="CDD" id="cd16321">
    <property type="entry name" value="MraZ_C"/>
    <property type="match status" value="1"/>
</dbReference>
<evidence type="ECO:0000313" key="10">
    <source>
        <dbReference type="EMBL" id="SIS20616.1"/>
    </source>
</evidence>
<feature type="domain" description="SpoVT-AbrB" evidence="9">
    <location>
        <begin position="7"/>
        <end position="49"/>
    </location>
</feature>